<sequence>MSLSQAEADQIRSGVATRQLVQAARPDLLLLPVQSLLPPPGHHRMGHRESLRRIHPGPPRTPHHTRPPPLRGDHLRHPVHIQVLQRLVGVRVQQPPPVPHAHPPPARQVPHRPHRLPGAPRGAQPAPERGRPHHRARRPPPRLRHTSLPAGADLRIVHGEPRQRPGQHLVPGPAQLGERTPPGLVEDDLRIGAHTAALVPHGGVAACPQPQHARGRQAVTRRRSMDQRRGQLPGQRHDP</sequence>
<feature type="compositionally biased region" description="Basic and acidic residues" evidence="1">
    <location>
        <begin position="223"/>
        <end position="239"/>
    </location>
</feature>
<evidence type="ECO:0000313" key="2">
    <source>
        <dbReference type="EMBL" id="MEU5714050.1"/>
    </source>
</evidence>
<proteinExistence type="predicted"/>
<feature type="region of interest" description="Disordered" evidence="1">
    <location>
        <begin position="39"/>
        <end position="72"/>
    </location>
</feature>
<dbReference type="RefSeq" id="WP_324608331.1">
    <property type="nucleotide sequence ID" value="NZ_JBFAEG010000069.1"/>
</dbReference>
<keyword evidence="3" id="KW-1185">Reference proteome</keyword>
<reference evidence="2 3" key="1">
    <citation type="submission" date="2024-06" db="EMBL/GenBank/DDBJ databases">
        <title>The Natural Products Discovery Center: Release of the First 8490 Sequenced Strains for Exploring Actinobacteria Biosynthetic Diversity.</title>
        <authorList>
            <person name="Kalkreuter E."/>
            <person name="Kautsar S.A."/>
            <person name="Yang D."/>
            <person name="Bader C.D."/>
            <person name="Teijaro C.N."/>
            <person name="Fluegel L."/>
            <person name="Davis C.M."/>
            <person name="Simpson J.R."/>
            <person name="Lauterbach L."/>
            <person name="Steele A.D."/>
            <person name="Gui C."/>
            <person name="Meng S."/>
            <person name="Li G."/>
            <person name="Viehrig K."/>
            <person name="Ye F."/>
            <person name="Su P."/>
            <person name="Kiefer A.F."/>
            <person name="Nichols A."/>
            <person name="Cepeda A.J."/>
            <person name="Yan W."/>
            <person name="Fan B."/>
            <person name="Jiang Y."/>
            <person name="Adhikari A."/>
            <person name="Zheng C.-J."/>
            <person name="Schuster L."/>
            <person name="Cowan T.M."/>
            <person name="Smanski M.J."/>
            <person name="Chevrette M.G."/>
            <person name="De Carvalho L.P.S."/>
            <person name="Shen B."/>
        </authorList>
    </citation>
    <scope>NUCLEOTIDE SEQUENCE [LARGE SCALE GENOMIC DNA]</scope>
    <source>
        <strain evidence="2 3">NPDC020594</strain>
    </source>
</reference>
<protein>
    <submittedName>
        <fullName evidence="2">Uncharacterized protein</fullName>
    </submittedName>
</protein>
<evidence type="ECO:0000313" key="3">
    <source>
        <dbReference type="Proteomes" id="UP001551011"/>
    </source>
</evidence>
<dbReference type="Proteomes" id="UP001551011">
    <property type="component" value="Unassembled WGS sequence"/>
</dbReference>
<feature type="compositionally biased region" description="Basic residues" evidence="1">
    <location>
        <begin position="131"/>
        <end position="145"/>
    </location>
</feature>
<feature type="region of interest" description="Disordered" evidence="1">
    <location>
        <begin position="203"/>
        <end position="239"/>
    </location>
</feature>
<feature type="compositionally biased region" description="Pro residues" evidence="1">
    <location>
        <begin position="94"/>
        <end position="107"/>
    </location>
</feature>
<accession>A0ABV3AQ10</accession>
<dbReference type="EMBL" id="JBFAEG010000069">
    <property type="protein sequence ID" value="MEU5714050.1"/>
    <property type="molecule type" value="Genomic_DNA"/>
</dbReference>
<gene>
    <name evidence="2" type="ORF">AB0H04_45945</name>
</gene>
<comment type="caution">
    <text evidence="2">The sequence shown here is derived from an EMBL/GenBank/DDBJ whole genome shotgun (WGS) entry which is preliminary data.</text>
</comment>
<name>A0ABV3AQ10_9ACTN</name>
<organism evidence="2 3">
    <name type="scientific">Streptomyces flaveolus</name>
    <dbReference type="NCBI Taxonomy" id="67297"/>
    <lineage>
        <taxon>Bacteria</taxon>
        <taxon>Bacillati</taxon>
        <taxon>Actinomycetota</taxon>
        <taxon>Actinomycetes</taxon>
        <taxon>Kitasatosporales</taxon>
        <taxon>Streptomycetaceae</taxon>
        <taxon>Streptomyces</taxon>
    </lineage>
</organism>
<feature type="region of interest" description="Disordered" evidence="1">
    <location>
        <begin position="94"/>
        <end position="185"/>
    </location>
</feature>
<feature type="compositionally biased region" description="Basic residues" evidence="1">
    <location>
        <begin position="213"/>
        <end position="222"/>
    </location>
</feature>
<evidence type="ECO:0000256" key="1">
    <source>
        <dbReference type="SAM" id="MobiDB-lite"/>
    </source>
</evidence>